<reference evidence="1" key="1">
    <citation type="submission" date="2009-10" db="EMBL/GenBank/DDBJ databases">
        <title>Diversity of trophic interactions inside an arsenic-rich microbial ecosystem.</title>
        <authorList>
            <person name="Bertin P.N."/>
            <person name="Heinrich-Salmeron A."/>
            <person name="Pelletier E."/>
            <person name="Goulhen-Chollet F."/>
            <person name="Arsene-Ploetze F."/>
            <person name="Gallien S."/>
            <person name="Calteau A."/>
            <person name="Vallenet D."/>
            <person name="Casiot C."/>
            <person name="Chane-Woon-Ming B."/>
            <person name="Giloteaux L."/>
            <person name="Barakat M."/>
            <person name="Bonnefoy V."/>
            <person name="Bruneel O."/>
            <person name="Chandler M."/>
            <person name="Cleiss J."/>
            <person name="Duran R."/>
            <person name="Elbaz-Poulichet F."/>
            <person name="Fonknechten N."/>
            <person name="Lauga B."/>
            <person name="Mornico D."/>
            <person name="Ortet P."/>
            <person name="Schaeffer C."/>
            <person name="Siguier P."/>
            <person name="Alexander Thil Smith A."/>
            <person name="Van Dorsselaer A."/>
            <person name="Weissenbach J."/>
            <person name="Medigue C."/>
            <person name="Le Paslier D."/>
        </authorList>
    </citation>
    <scope>NUCLEOTIDE SEQUENCE</scope>
</reference>
<comment type="caution">
    <text evidence="1">The sequence shown here is derived from an EMBL/GenBank/DDBJ whole genome shotgun (WGS) entry which is preliminary data.</text>
</comment>
<name>E6PQI7_9ZZZZ</name>
<dbReference type="AlphaFoldDB" id="E6PQI7"/>
<organism evidence="1">
    <name type="scientific">mine drainage metagenome</name>
    <dbReference type="NCBI Taxonomy" id="410659"/>
    <lineage>
        <taxon>unclassified sequences</taxon>
        <taxon>metagenomes</taxon>
        <taxon>ecological metagenomes</taxon>
    </lineage>
</organism>
<proteinExistence type="predicted"/>
<accession>E6PQI7</accession>
<sequence length="67" mass="7444">MPTVSGRLQDSTELVEFHQRNALRTVFKHRTSGTTLRRVSDSRGDRRLNAATIANLSRHQASGTLPA</sequence>
<protein>
    <submittedName>
        <fullName evidence="1">Uncharacterized protein</fullName>
    </submittedName>
</protein>
<evidence type="ECO:0000313" key="1">
    <source>
        <dbReference type="EMBL" id="CBH97192.1"/>
    </source>
</evidence>
<gene>
    <name evidence="1" type="ORF">CARN2_2664</name>
</gene>
<dbReference type="EMBL" id="CABM01000042">
    <property type="protein sequence ID" value="CBH97192.1"/>
    <property type="molecule type" value="Genomic_DNA"/>
</dbReference>